<protein>
    <recommendedName>
        <fullName evidence="5">Ketoreductase (KR) domain-containing protein</fullName>
    </recommendedName>
</protein>
<name>A0A439CXW4_9PEZI</name>
<accession>A0A439CXW4</accession>
<dbReference type="PANTHER" id="PTHR24320">
    <property type="entry name" value="RETINOL DEHYDROGENASE"/>
    <property type="match status" value="1"/>
</dbReference>
<dbReference type="Pfam" id="PF00106">
    <property type="entry name" value="adh_short"/>
    <property type="match status" value="1"/>
</dbReference>
<comment type="similarity">
    <text evidence="1">Belongs to the short-chain dehydrogenases/reductases (SDR) family.</text>
</comment>
<dbReference type="InterPro" id="IPR036291">
    <property type="entry name" value="NAD(P)-bd_dom_sf"/>
</dbReference>
<dbReference type="AlphaFoldDB" id="A0A439CXW4"/>
<reference evidence="3 4" key="1">
    <citation type="submission" date="2018-12" db="EMBL/GenBank/DDBJ databases">
        <title>Draft genome sequence of Xylaria grammica IHI A82.</title>
        <authorList>
            <person name="Buettner E."/>
            <person name="Kellner H."/>
        </authorList>
    </citation>
    <scope>NUCLEOTIDE SEQUENCE [LARGE SCALE GENOMIC DNA]</scope>
    <source>
        <strain evidence="3 4">IHI A82</strain>
    </source>
</reference>
<dbReference type="STRING" id="363999.A0A439CXW4"/>
<dbReference type="SUPFAM" id="SSF51735">
    <property type="entry name" value="NAD(P)-binding Rossmann-fold domains"/>
    <property type="match status" value="1"/>
</dbReference>
<evidence type="ECO:0000313" key="4">
    <source>
        <dbReference type="Proteomes" id="UP000286045"/>
    </source>
</evidence>
<evidence type="ECO:0000256" key="1">
    <source>
        <dbReference type="ARBA" id="ARBA00006484"/>
    </source>
</evidence>
<dbReference type="EMBL" id="RYZI01000287">
    <property type="protein sequence ID" value="RWA07045.1"/>
    <property type="molecule type" value="Genomic_DNA"/>
</dbReference>
<dbReference type="Proteomes" id="UP000286045">
    <property type="component" value="Unassembled WGS sequence"/>
</dbReference>
<dbReference type="Gene3D" id="3.40.50.720">
    <property type="entry name" value="NAD(P)-binding Rossmann-like Domain"/>
    <property type="match status" value="1"/>
</dbReference>
<gene>
    <name evidence="3" type="ORF">EKO27_g8066</name>
</gene>
<organism evidence="3 4">
    <name type="scientific">Xylaria grammica</name>
    <dbReference type="NCBI Taxonomy" id="363999"/>
    <lineage>
        <taxon>Eukaryota</taxon>
        <taxon>Fungi</taxon>
        <taxon>Dikarya</taxon>
        <taxon>Ascomycota</taxon>
        <taxon>Pezizomycotina</taxon>
        <taxon>Sordariomycetes</taxon>
        <taxon>Xylariomycetidae</taxon>
        <taxon>Xylariales</taxon>
        <taxon>Xylariaceae</taxon>
        <taxon>Xylaria</taxon>
    </lineage>
</organism>
<proteinExistence type="inferred from homology"/>
<evidence type="ECO:0008006" key="5">
    <source>
        <dbReference type="Google" id="ProtNLM"/>
    </source>
</evidence>
<comment type="caution">
    <text evidence="3">The sequence shown here is derived from an EMBL/GenBank/DDBJ whole genome shotgun (WGS) entry which is preliminary data.</text>
</comment>
<dbReference type="GO" id="GO:0016491">
    <property type="term" value="F:oxidoreductase activity"/>
    <property type="evidence" value="ECO:0007669"/>
    <property type="project" value="UniProtKB-KW"/>
</dbReference>
<evidence type="ECO:0000256" key="2">
    <source>
        <dbReference type="ARBA" id="ARBA00023002"/>
    </source>
</evidence>
<sequence length="321" mass="35213">MAYTRSAIVTGGTQNLGYHAALDIARQHPDWLVVVCSRSDREHAADSINEALKQSNTIFISLDLSDSKSVRNFAKDWVAKNYPPIQALCLNAALQFPGQIVYTAEGIEATFAITHVGHALLFHLLCPHIASKARVVITASGVHDPANYSGLPPAVYTTGEELAHPPPAIANGPGQGHYSNAKLANILWTYALHKRLRQRIPDRGVAVNAFDPGLMPGTGLAREYSAPMRFLWHKVFPKITPILKTVYGGNIHKPSDSAASLAWLAVSNETDGISGKYFEGKKEIPSSKDSYDETKIDDLWRWTLQYCAQDDTEAARFEGFT</sequence>
<evidence type="ECO:0000313" key="3">
    <source>
        <dbReference type="EMBL" id="RWA07045.1"/>
    </source>
</evidence>
<keyword evidence="4" id="KW-1185">Reference proteome</keyword>
<dbReference type="InterPro" id="IPR002347">
    <property type="entry name" value="SDR_fam"/>
</dbReference>
<keyword evidence="2" id="KW-0560">Oxidoreductase</keyword>
<dbReference type="PANTHER" id="PTHR24320:SF152">
    <property type="entry name" value="SHORT-CHAIN DEHYDROGENASE_REDUCTASE FAMILY PROTEIN"/>
    <property type="match status" value="1"/>
</dbReference>